<reference evidence="2" key="1">
    <citation type="journal article" date="2021" name="Front. Microbiol.">
        <title>Comprehensive Comparative Genomics and Phenotyping of Methylobacterium Species.</title>
        <authorList>
            <person name="Alessa O."/>
            <person name="Ogura Y."/>
            <person name="Fujitani Y."/>
            <person name="Takami H."/>
            <person name="Hayashi T."/>
            <person name="Sahin N."/>
            <person name="Tani A."/>
        </authorList>
    </citation>
    <scope>NUCLEOTIDE SEQUENCE</scope>
    <source>
        <strain evidence="2">NBRC 15689</strain>
    </source>
</reference>
<reference evidence="2" key="2">
    <citation type="submission" date="2021-08" db="EMBL/GenBank/DDBJ databases">
        <authorList>
            <person name="Tani A."/>
            <person name="Ola A."/>
            <person name="Ogura Y."/>
            <person name="Katsura K."/>
            <person name="Hayashi T."/>
        </authorList>
    </citation>
    <scope>NUCLEOTIDE SEQUENCE</scope>
    <source>
        <strain evidence="2">NBRC 15689</strain>
    </source>
</reference>
<evidence type="ECO:0000256" key="1">
    <source>
        <dbReference type="SAM" id="MobiDB-lite"/>
    </source>
</evidence>
<evidence type="ECO:0000313" key="3">
    <source>
        <dbReference type="Proteomes" id="UP001055156"/>
    </source>
</evidence>
<dbReference type="EMBL" id="BPQV01000001">
    <property type="protein sequence ID" value="GJE25570.1"/>
    <property type="molecule type" value="Genomic_DNA"/>
</dbReference>
<sequence>MRSALAAAAAALVLIGTVGEAEARGRRFGLGIGRSWAGTPRGEAVRAEGGSRRVRTAGAEAGDSLRGSLLDSAAVPASPPAPSPRVTKNSGSWCAAGRLAGSGTGFCLVN</sequence>
<evidence type="ECO:0000313" key="2">
    <source>
        <dbReference type="EMBL" id="GJE25570.1"/>
    </source>
</evidence>
<feature type="region of interest" description="Disordered" evidence="1">
    <location>
        <begin position="40"/>
        <end position="90"/>
    </location>
</feature>
<organism evidence="2 3">
    <name type="scientific">Methylobacterium organophilum</name>
    <dbReference type="NCBI Taxonomy" id="410"/>
    <lineage>
        <taxon>Bacteria</taxon>
        <taxon>Pseudomonadati</taxon>
        <taxon>Pseudomonadota</taxon>
        <taxon>Alphaproteobacteria</taxon>
        <taxon>Hyphomicrobiales</taxon>
        <taxon>Methylobacteriaceae</taxon>
        <taxon>Methylobacterium</taxon>
    </lineage>
</organism>
<protein>
    <submittedName>
        <fullName evidence="2">Uncharacterized protein</fullName>
    </submittedName>
</protein>
<dbReference type="Proteomes" id="UP001055156">
    <property type="component" value="Unassembled WGS sequence"/>
</dbReference>
<dbReference type="RefSeq" id="WP_238309506.1">
    <property type="nucleotide sequence ID" value="NZ_BPQV01000001.1"/>
</dbReference>
<gene>
    <name evidence="2" type="ORF">LKMONMHP_0408</name>
</gene>
<proteinExistence type="predicted"/>
<accession>A0ABQ4T5N5</accession>
<comment type="caution">
    <text evidence="2">The sequence shown here is derived from an EMBL/GenBank/DDBJ whole genome shotgun (WGS) entry which is preliminary data.</text>
</comment>
<keyword evidence="3" id="KW-1185">Reference proteome</keyword>
<name>A0ABQ4T5N5_METOR</name>